<evidence type="ECO:0000313" key="2">
    <source>
        <dbReference type="EMBL" id="KAK3220515.1"/>
    </source>
</evidence>
<accession>A0AAE0AMZ8</accession>
<dbReference type="InterPro" id="IPR005135">
    <property type="entry name" value="Endo/exonuclease/phosphatase"/>
</dbReference>
<keyword evidence="3" id="KW-1185">Reference proteome</keyword>
<evidence type="ECO:0000259" key="1">
    <source>
        <dbReference type="Pfam" id="PF03372"/>
    </source>
</evidence>
<dbReference type="Pfam" id="PF03372">
    <property type="entry name" value="Exo_endo_phos"/>
    <property type="match status" value="1"/>
</dbReference>
<dbReference type="GO" id="GO:0003824">
    <property type="term" value="F:catalytic activity"/>
    <property type="evidence" value="ECO:0007669"/>
    <property type="project" value="InterPro"/>
</dbReference>
<sequence length="230" mass="25284">MLVLSWNVRGLGKGEKKKIVCSLVNKVKSGMLFIQETKIKSFDSRVIRAIGGTTLNRGVGVDADVALGGLITLWSEDFFTAESCISNKNCLIISGTLNKFKKDIVFCNVYAASVESERRELWDFILASQQSLTAPWCVGGDFNTVLDPSERVGVSENLGSYRNFASFIAQANIIDIPLHGMSYTWSNNRKTEAWARLDRFLLSAVYFVVVSKSVSTWAAPQSFGSQSGGD</sequence>
<evidence type="ECO:0000313" key="3">
    <source>
        <dbReference type="Proteomes" id="UP001281410"/>
    </source>
</evidence>
<dbReference type="InterPro" id="IPR036691">
    <property type="entry name" value="Endo/exonu/phosph_ase_sf"/>
</dbReference>
<gene>
    <name evidence="2" type="ORF">Dsin_014485</name>
</gene>
<feature type="domain" description="Endonuclease/exonuclease/phosphatase" evidence="1">
    <location>
        <begin position="4"/>
        <end position="215"/>
    </location>
</feature>
<dbReference type="SUPFAM" id="SSF56219">
    <property type="entry name" value="DNase I-like"/>
    <property type="match status" value="1"/>
</dbReference>
<dbReference type="PANTHER" id="PTHR35218">
    <property type="entry name" value="RNASE H DOMAIN-CONTAINING PROTEIN"/>
    <property type="match status" value="1"/>
</dbReference>
<proteinExistence type="predicted"/>
<dbReference type="Gene3D" id="3.60.10.10">
    <property type="entry name" value="Endonuclease/exonuclease/phosphatase"/>
    <property type="match status" value="1"/>
</dbReference>
<dbReference type="PANTHER" id="PTHR35218:SF9">
    <property type="entry name" value="ENDONUCLEASE_EXONUCLEASE_PHOSPHATASE DOMAIN-CONTAINING PROTEIN"/>
    <property type="match status" value="1"/>
</dbReference>
<dbReference type="EMBL" id="JANJYJ010000004">
    <property type="protein sequence ID" value="KAK3220515.1"/>
    <property type="molecule type" value="Genomic_DNA"/>
</dbReference>
<reference evidence="2" key="1">
    <citation type="journal article" date="2023" name="Plant J.">
        <title>Genome sequences and population genomics provide insights into the demographic history, inbreeding, and mutation load of two 'living fossil' tree species of Dipteronia.</title>
        <authorList>
            <person name="Feng Y."/>
            <person name="Comes H.P."/>
            <person name="Chen J."/>
            <person name="Zhu S."/>
            <person name="Lu R."/>
            <person name="Zhang X."/>
            <person name="Li P."/>
            <person name="Qiu J."/>
            <person name="Olsen K.M."/>
            <person name="Qiu Y."/>
        </authorList>
    </citation>
    <scope>NUCLEOTIDE SEQUENCE</scope>
    <source>
        <strain evidence="2">NBL</strain>
    </source>
</reference>
<dbReference type="AlphaFoldDB" id="A0AAE0AMZ8"/>
<name>A0AAE0AMZ8_9ROSI</name>
<comment type="caution">
    <text evidence="2">The sequence shown here is derived from an EMBL/GenBank/DDBJ whole genome shotgun (WGS) entry which is preliminary data.</text>
</comment>
<organism evidence="2 3">
    <name type="scientific">Dipteronia sinensis</name>
    <dbReference type="NCBI Taxonomy" id="43782"/>
    <lineage>
        <taxon>Eukaryota</taxon>
        <taxon>Viridiplantae</taxon>
        <taxon>Streptophyta</taxon>
        <taxon>Embryophyta</taxon>
        <taxon>Tracheophyta</taxon>
        <taxon>Spermatophyta</taxon>
        <taxon>Magnoliopsida</taxon>
        <taxon>eudicotyledons</taxon>
        <taxon>Gunneridae</taxon>
        <taxon>Pentapetalae</taxon>
        <taxon>rosids</taxon>
        <taxon>malvids</taxon>
        <taxon>Sapindales</taxon>
        <taxon>Sapindaceae</taxon>
        <taxon>Hippocastanoideae</taxon>
        <taxon>Acereae</taxon>
        <taxon>Dipteronia</taxon>
    </lineage>
</organism>
<protein>
    <recommendedName>
        <fullName evidence="1">Endonuclease/exonuclease/phosphatase domain-containing protein</fullName>
    </recommendedName>
</protein>
<dbReference type="Proteomes" id="UP001281410">
    <property type="component" value="Unassembled WGS sequence"/>
</dbReference>